<feature type="compositionally biased region" description="Low complexity" evidence="1">
    <location>
        <begin position="367"/>
        <end position="381"/>
    </location>
</feature>
<dbReference type="KEGG" id="caua:113055910"/>
<feature type="region of interest" description="Disordered" evidence="1">
    <location>
        <begin position="633"/>
        <end position="892"/>
    </location>
</feature>
<feature type="compositionally biased region" description="Polar residues" evidence="1">
    <location>
        <begin position="654"/>
        <end position="690"/>
    </location>
</feature>
<feature type="compositionally biased region" description="Polar residues" evidence="1">
    <location>
        <begin position="774"/>
        <end position="858"/>
    </location>
</feature>
<feature type="region of interest" description="Disordered" evidence="1">
    <location>
        <begin position="136"/>
        <end position="165"/>
    </location>
</feature>
<feature type="region of interest" description="Disordered" evidence="1">
    <location>
        <begin position="492"/>
        <end position="530"/>
    </location>
</feature>
<feature type="compositionally biased region" description="Polar residues" evidence="1">
    <location>
        <begin position="139"/>
        <end position="165"/>
    </location>
</feature>
<evidence type="ECO:0000256" key="2">
    <source>
        <dbReference type="SAM" id="SignalP"/>
    </source>
</evidence>
<name>A0A6P6L3I6_CARAU</name>
<dbReference type="GeneID" id="113055910"/>
<keyword evidence="2" id="KW-0732">Signal</keyword>
<reference evidence="4" key="1">
    <citation type="submission" date="2025-08" db="UniProtKB">
        <authorList>
            <consortium name="RefSeq"/>
        </authorList>
    </citation>
    <scope>IDENTIFICATION</scope>
    <source>
        <strain evidence="4">Wakin</strain>
        <tissue evidence="4">Muscle</tissue>
    </source>
</reference>
<gene>
    <name evidence="4" type="primary">LOC113055910</name>
</gene>
<feature type="chain" id="PRO_5027748065" evidence="2">
    <location>
        <begin position="23"/>
        <end position="892"/>
    </location>
</feature>
<feature type="compositionally biased region" description="Low complexity" evidence="1">
    <location>
        <begin position="509"/>
        <end position="527"/>
    </location>
</feature>
<dbReference type="OrthoDB" id="8963851at2759"/>
<feature type="region of interest" description="Disordered" evidence="1">
    <location>
        <begin position="358"/>
        <end position="460"/>
    </location>
</feature>
<keyword evidence="3" id="KW-1185">Reference proteome</keyword>
<feature type="region of interest" description="Disordered" evidence="1">
    <location>
        <begin position="321"/>
        <end position="340"/>
    </location>
</feature>
<feature type="compositionally biased region" description="Low complexity" evidence="1">
    <location>
        <begin position="698"/>
        <end position="723"/>
    </location>
</feature>
<feature type="compositionally biased region" description="Polar residues" evidence="1">
    <location>
        <begin position="633"/>
        <end position="647"/>
    </location>
</feature>
<feature type="compositionally biased region" description="Polar residues" evidence="1">
    <location>
        <begin position="326"/>
        <end position="340"/>
    </location>
</feature>
<accession>A0A6P6L3I6</accession>
<feature type="compositionally biased region" description="Low complexity" evidence="1">
    <location>
        <begin position="196"/>
        <end position="242"/>
    </location>
</feature>
<feature type="signal peptide" evidence="2">
    <location>
        <begin position="1"/>
        <end position="22"/>
    </location>
</feature>
<evidence type="ECO:0000313" key="3">
    <source>
        <dbReference type="Proteomes" id="UP000515129"/>
    </source>
</evidence>
<sequence>MDMEWKRVHLLIFLSFLKPAFGYEGWVSQSVQPQSWSVVHKLSYPRNGQSSVLEAPVTGSIPVEEVASNMLVGKNPDASKSPLSPSQYVKRGFSSSYGSTSHTQSAPNVLDKISSPLQLQGSSSPNAQKIFNKAASGEGSYSPSALSSKYGSGLQSVSAPLSSTPVRGEIFSGSSSRSNLFFSPLDASGPLPGDQSSSNPSTSSQGSSGLKLGGTSSRLSTPSSSSTGSSSSYRHLSTSASTYQGSSEPQLAGGSSQHVSASGLLIHSPSTESQNTPGSFYAKPAASPIGFHQLTTGPSSYGQYTPSSVSRVGTQLAASHYVPRQDGSSASSVQPQGTTSQHAPAFYFGAKLPVSSQYSKVTPSGYPSPSQSSQKWQPSTSRTQGFQTVSGTGTSWGTSWPNNGFSSRSSTGGSVQSQPASSQKALASLDARVPEYSQTASSASSAPSPTSQLDPFTSRWSQGFQTSGAVAFQSSSPSQGLSTSKSFTLTSAASPSQFASKQEGRGRYSGLSIQSPSTSSLHSPGSSEYAKLATSTPSVSLMTSGEGSYSQYTSSSWSRAGTQLAGSSHHAPVQTGSLFTGGSSLQKQGTSLYAPPHLDVKMPMYSQVPSVPSRSLSQPIQWQPSSSLSKAFQTSGTVASQSSSRSQGPKAPTMFSTSARSSDQFASPQEGSGSYSGLSQSALTLTSPESPTYIRRGSSVFDVSRKSSSGFSTHSMYTSSSQSRDGTQLADPIPSVPVQSVSTSTDGSSLQLPGTSSQYAPLPSSAKVHVYSNRAPSGTSSKSQPSQWQTSARWPQGFQTSGAFPLQSGSSSQSLKAPSRFSTQASPGSSLTGSEASKKWQPSASPWSKRFQASGTAESQSSPTSVISSSYGYDQKVSGYSKSSQSSPRIGW</sequence>
<feature type="compositionally biased region" description="Polar residues" evidence="1">
    <location>
        <begin position="743"/>
        <end position="759"/>
    </location>
</feature>
<evidence type="ECO:0000256" key="1">
    <source>
        <dbReference type="SAM" id="MobiDB-lite"/>
    </source>
</evidence>
<feature type="compositionally biased region" description="Low complexity" evidence="1">
    <location>
        <begin position="390"/>
        <end position="417"/>
    </location>
</feature>
<feature type="compositionally biased region" description="Polar residues" evidence="1">
    <location>
        <begin position="243"/>
        <end position="259"/>
    </location>
</feature>
<feature type="compositionally biased region" description="Low complexity" evidence="1">
    <location>
        <begin position="732"/>
        <end position="742"/>
    </location>
</feature>
<dbReference type="AlphaFoldDB" id="A0A6P6L3I6"/>
<feature type="compositionally biased region" description="Low complexity" evidence="1">
    <location>
        <begin position="437"/>
        <end position="452"/>
    </location>
</feature>
<proteinExistence type="predicted"/>
<evidence type="ECO:0000313" key="4">
    <source>
        <dbReference type="RefSeq" id="XP_026078076.1"/>
    </source>
</evidence>
<feature type="compositionally biased region" description="Low complexity" evidence="1">
    <location>
        <begin position="859"/>
        <end position="870"/>
    </location>
</feature>
<protein>
    <submittedName>
        <fullName evidence="4">Uncharacterized protein LOC113055910</fullName>
    </submittedName>
</protein>
<dbReference type="RefSeq" id="XP_026078076.1">
    <property type="nucleotide sequence ID" value="XM_026222291.1"/>
</dbReference>
<feature type="region of interest" description="Disordered" evidence="1">
    <location>
        <begin position="182"/>
        <end position="259"/>
    </location>
</feature>
<dbReference type="Proteomes" id="UP000515129">
    <property type="component" value="Chromosome 37"/>
</dbReference>
<organism evidence="3 4">
    <name type="scientific">Carassius auratus</name>
    <name type="common">Goldfish</name>
    <dbReference type="NCBI Taxonomy" id="7957"/>
    <lineage>
        <taxon>Eukaryota</taxon>
        <taxon>Metazoa</taxon>
        <taxon>Chordata</taxon>
        <taxon>Craniata</taxon>
        <taxon>Vertebrata</taxon>
        <taxon>Euteleostomi</taxon>
        <taxon>Actinopterygii</taxon>
        <taxon>Neopterygii</taxon>
        <taxon>Teleostei</taxon>
        <taxon>Ostariophysi</taxon>
        <taxon>Cypriniformes</taxon>
        <taxon>Cyprinidae</taxon>
        <taxon>Cyprininae</taxon>
        <taxon>Carassius</taxon>
    </lineage>
</organism>
<feature type="compositionally biased region" description="Low complexity" evidence="1">
    <location>
        <begin position="878"/>
        <end position="892"/>
    </location>
</feature>